<dbReference type="EMBL" id="JAFKCV010000005">
    <property type="protein sequence ID" value="MBN7825617.1"/>
    <property type="molecule type" value="Genomic_DNA"/>
</dbReference>
<protein>
    <submittedName>
        <fullName evidence="2">Discoidin domain-containing protein</fullName>
    </submittedName>
</protein>
<dbReference type="InterPro" id="IPR000421">
    <property type="entry name" value="FA58C"/>
</dbReference>
<dbReference type="RefSeq" id="WP_206573737.1">
    <property type="nucleotide sequence ID" value="NZ_JAFKCV010000005.1"/>
</dbReference>
<evidence type="ECO:0000313" key="2">
    <source>
        <dbReference type="EMBL" id="MBN7825617.1"/>
    </source>
</evidence>
<comment type="caution">
    <text evidence="2">The sequence shown here is derived from an EMBL/GenBank/DDBJ whole genome shotgun (WGS) entry which is preliminary data.</text>
</comment>
<gene>
    <name evidence="2" type="ORF">J0A66_10320</name>
</gene>
<evidence type="ECO:0000259" key="1">
    <source>
        <dbReference type="PROSITE" id="PS50022"/>
    </source>
</evidence>
<reference evidence="2" key="1">
    <citation type="submission" date="2021-03" db="EMBL/GenBank/DDBJ databases">
        <title>novel species isolated from a fishpond in China.</title>
        <authorList>
            <person name="Lu H."/>
            <person name="Cai Z."/>
        </authorList>
    </citation>
    <scope>NUCLEOTIDE SEQUENCE</scope>
    <source>
        <strain evidence="2">JCM 30855</strain>
    </source>
</reference>
<feature type="domain" description="F5/8 type C" evidence="1">
    <location>
        <begin position="135"/>
        <end position="286"/>
    </location>
</feature>
<dbReference type="Proteomes" id="UP000664654">
    <property type="component" value="Unassembled WGS sequence"/>
</dbReference>
<sequence>MRTLAAAMVLITPLLGQATEEVPTEYVGKITNLLISKSGAVMIGVNRDEDNPLDCQEGDWPVSFDMQDDHAQNWLDFLMLARNTNQTIRLGYGADSDAVCSLEYVAVMQGDGYAGGGVGDEDGRLVETGALGNVALLGSNGLTETSFKASGHYLNDIVAAAFDGHTWTEKVNEDAGDRINRGLWLLSTAEDSKAWIQVDFGQKVKLAGLRFMLNEKATKLGRGPRDITVQVSNDGANFADHEAFRLAMVADQTGSFSSTVQARYLRVVIDSNHGDSRFVEIDELEVFQPQN</sequence>
<accession>A0A939IRG2</accession>
<evidence type="ECO:0000313" key="3">
    <source>
        <dbReference type="Proteomes" id="UP000664654"/>
    </source>
</evidence>
<name>A0A939IRG2_9ALTE</name>
<dbReference type="InterPro" id="IPR008979">
    <property type="entry name" value="Galactose-bd-like_sf"/>
</dbReference>
<organism evidence="2 3">
    <name type="scientific">Bowmanella dokdonensis</name>
    <dbReference type="NCBI Taxonomy" id="751969"/>
    <lineage>
        <taxon>Bacteria</taxon>
        <taxon>Pseudomonadati</taxon>
        <taxon>Pseudomonadota</taxon>
        <taxon>Gammaproteobacteria</taxon>
        <taxon>Alteromonadales</taxon>
        <taxon>Alteromonadaceae</taxon>
        <taxon>Bowmanella</taxon>
    </lineage>
</organism>
<dbReference type="SUPFAM" id="SSF49785">
    <property type="entry name" value="Galactose-binding domain-like"/>
    <property type="match status" value="1"/>
</dbReference>
<keyword evidence="3" id="KW-1185">Reference proteome</keyword>
<dbReference type="AlphaFoldDB" id="A0A939IRG2"/>
<dbReference type="Gene3D" id="2.60.120.260">
    <property type="entry name" value="Galactose-binding domain-like"/>
    <property type="match status" value="1"/>
</dbReference>
<proteinExistence type="predicted"/>
<dbReference type="PROSITE" id="PS50022">
    <property type="entry name" value="FA58C_3"/>
    <property type="match status" value="1"/>
</dbReference>
<dbReference type="Pfam" id="PF00754">
    <property type="entry name" value="F5_F8_type_C"/>
    <property type="match status" value="1"/>
</dbReference>